<protein>
    <submittedName>
        <fullName evidence="1">Uncharacterized protein</fullName>
    </submittedName>
</protein>
<reference evidence="1 2" key="1">
    <citation type="submission" date="2016-07" db="EMBL/GenBank/DDBJ databases">
        <title>Genomic analysis of zinc-resistant bacterium Mucilaginibacter pedocola TBZ30.</title>
        <authorList>
            <person name="Huang J."/>
            <person name="Tang J."/>
        </authorList>
    </citation>
    <scope>NUCLEOTIDE SEQUENCE [LARGE SCALE GENOMIC DNA]</scope>
    <source>
        <strain evidence="1 2">TBZ30</strain>
    </source>
</reference>
<dbReference type="AlphaFoldDB" id="A0A1S9PF85"/>
<dbReference type="EMBL" id="MBTF01000012">
    <property type="protein sequence ID" value="OOQ59559.1"/>
    <property type="molecule type" value="Genomic_DNA"/>
</dbReference>
<gene>
    <name evidence="1" type="ORF">BC343_05165</name>
</gene>
<accession>A0A1S9PF85</accession>
<dbReference type="Proteomes" id="UP000189739">
    <property type="component" value="Unassembled WGS sequence"/>
</dbReference>
<comment type="caution">
    <text evidence="1">The sequence shown here is derived from an EMBL/GenBank/DDBJ whole genome shotgun (WGS) entry which is preliminary data.</text>
</comment>
<proteinExistence type="predicted"/>
<keyword evidence="2" id="KW-1185">Reference proteome</keyword>
<organism evidence="1 2">
    <name type="scientific">Mucilaginibacter pedocola</name>
    <dbReference type="NCBI Taxonomy" id="1792845"/>
    <lineage>
        <taxon>Bacteria</taxon>
        <taxon>Pseudomonadati</taxon>
        <taxon>Bacteroidota</taxon>
        <taxon>Sphingobacteriia</taxon>
        <taxon>Sphingobacteriales</taxon>
        <taxon>Sphingobacteriaceae</taxon>
        <taxon>Mucilaginibacter</taxon>
    </lineage>
</organism>
<evidence type="ECO:0000313" key="1">
    <source>
        <dbReference type="EMBL" id="OOQ59559.1"/>
    </source>
</evidence>
<dbReference type="OrthoDB" id="793810at2"/>
<sequence length="177" mass="20413">MNDYRKFEQVKTTELFITKNKWFYPYYELTDGQFIYGKLSYKGHWRRHAVIETADGLWTVKQKGWFKRAMLINRNEDETIGTMEPQTWKRDTLIKLDDGFEGNYLYKKLFTNAVTLVSDTEGDILRIATKAFGIKKPFTIEVDPSPKKVKLNIPLLVLAGVNLILLRQAQAAAAASA</sequence>
<dbReference type="STRING" id="1792845.BC343_05165"/>
<evidence type="ECO:0000313" key="2">
    <source>
        <dbReference type="Proteomes" id="UP000189739"/>
    </source>
</evidence>
<dbReference type="RefSeq" id="WP_078348295.1">
    <property type="nucleotide sequence ID" value="NZ_MBTF01000012.1"/>
</dbReference>
<name>A0A1S9PF85_9SPHI</name>